<dbReference type="EMBL" id="JAMSHJ010000006">
    <property type="protein sequence ID" value="KAI5401117.1"/>
    <property type="molecule type" value="Genomic_DNA"/>
</dbReference>
<protein>
    <submittedName>
        <fullName evidence="2">Uncharacterized protein</fullName>
    </submittedName>
</protein>
<feature type="compositionally biased region" description="Polar residues" evidence="1">
    <location>
        <begin position="164"/>
        <end position="173"/>
    </location>
</feature>
<comment type="caution">
    <text evidence="2">The sequence shown here is derived from an EMBL/GenBank/DDBJ whole genome shotgun (WGS) entry which is preliminary data.</text>
</comment>
<dbReference type="Proteomes" id="UP001058974">
    <property type="component" value="Chromosome 6"/>
</dbReference>
<dbReference type="AlphaFoldDB" id="A0A9D4WGH6"/>
<keyword evidence="3" id="KW-1185">Reference proteome</keyword>
<organism evidence="2 3">
    <name type="scientific">Pisum sativum</name>
    <name type="common">Garden pea</name>
    <name type="synonym">Lathyrus oleraceus</name>
    <dbReference type="NCBI Taxonomy" id="3888"/>
    <lineage>
        <taxon>Eukaryota</taxon>
        <taxon>Viridiplantae</taxon>
        <taxon>Streptophyta</taxon>
        <taxon>Embryophyta</taxon>
        <taxon>Tracheophyta</taxon>
        <taxon>Spermatophyta</taxon>
        <taxon>Magnoliopsida</taxon>
        <taxon>eudicotyledons</taxon>
        <taxon>Gunneridae</taxon>
        <taxon>Pentapetalae</taxon>
        <taxon>rosids</taxon>
        <taxon>fabids</taxon>
        <taxon>Fabales</taxon>
        <taxon>Fabaceae</taxon>
        <taxon>Papilionoideae</taxon>
        <taxon>50 kb inversion clade</taxon>
        <taxon>NPAAA clade</taxon>
        <taxon>Hologalegina</taxon>
        <taxon>IRL clade</taxon>
        <taxon>Fabeae</taxon>
        <taxon>Lathyrus</taxon>
    </lineage>
</organism>
<feature type="compositionally biased region" description="Basic and acidic residues" evidence="1">
    <location>
        <begin position="114"/>
        <end position="144"/>
    </location>
</feature>
<feature type="compositionally biased region" description="Basic residues" evidence="1">
    <location>
        <begin position="215"/>
        <end position="225"/>
    </location>
</feature>
<evidence type="ECO:0000256" key="1">
    <source>
        <dbReference type="SAM" id="MobiDB-lite"/>
    </source>
</evidence>
<gene>
    <name evidence="2" type="ORF">KIW84_065816</name>
</gene>
<feature type="compositionally biased region" description="Low complexity" evidence="1">
    <location>
        <begin position="181"/>
        <end position="194"/>
    </location>
</feature>
<evidence type="ECO:0000313" key="3">
    <source>
        <dbReference type="Proteomes" id="UP001058974"/>
    </source>
</evidence>
<sequence length="225" mass="24875">MEAGLGVNETNMETNMVQESTNGAVELGVNETDMGTNVVYESKNVRINVGDEGTNCDIGDNMGDEGTNCNIEENVGDEGTNFNREALWTKYDVVDLQSPPIKIQLGSPKKKRNREAGEMARDETHLKQEKHGIKCSHCHKDGHNKSTCRLPQPQAPPSQVPKITLTQEPQAKFSNQPPQPSISSQPPQPFVSSQPPQPYILSQLPQPIVSSQPPPKKKEKHFKRV</sequence>
<name>A0A9D4WGH6_PEA</name>
<dbReference type="Gramene" id="Psat06G0581600-T1">
    <property type="protein sequence ID" value="KAI5401117.1"/>
    <property type="gene ID" value="KIW84_065816"/>
</dbReference>
<proteinExistence type="predicted"/>
<reference evidence="2 3" key="1">
    <citation type="journal article" date="2022" name="Nat. Genet.">
        <title>Improved pea reference genome and pan-genome highlight genomic features and evolutionary characteristics.</title>
        <authorList>
            <person name="Yang T."/>
            <person name="Liu R."/>
            <person name="Luo Y."/>
            <person name="Hu S."/>
            <person name="Wang D."/>
            <person name="Wang C."/>
            <person name="Pandey M.K."/>
            <person name="Ge S."/>
            <person name="Xu Q."/>
            <person name="Li N."/>
            <person name="Li G."/>
            <person name="Huang Y."/>
            <person name="Saxena R.K."/>
            <person name="Ji Y."/>
            <person name="Li M."/>
            <person name="Yan X."/>
            <person name="He Y."/>
            <person name="Liu Y."/>
            <person name="Wang X."/>
            <person name="Xiang C."/>
            <person name="Varshney R.K."/>
            <person name="Ding H."/>
            <person name="Gao S."/>
            <person name="Zong X."/>
        </authorList>
    </citation>
    <scope>NUCLEOTIDE SEQUENCE [LARGE SCALE GENOMIC DNA]</scope>
    <source>
        <strain evidence="2 3">cv. Zhongwan 6</strain>
    </source>
</reference>
<feature type="region of interest" description="Disordered" evidence="1">
    <location>
        <begin position="103"/>
        <end position="225"/>
    </location>
</feature>
<evidence type="ECO:0000313" key="2">
    <source>
        <dbReference type="EMBL" id="KAI5401117.1"/>
    </source>
</evidence>
<accession>A0A9D4WGH6</accession>